<keyword evidence="7" id="KW-0963">Cytoplasm</keyword>
<evidence type="ECO:0000256" key="1">
    <source>
        <dbReference type="ARBA" id="ARBA00004222"/>
    </source>
</evidence>
<evidence type="ECO:0000256" key="9">
    <source>
        <dbReference type="ARBA" id="ARBA00023034"/>
    </source>
</evidence>
<feature type="compositionally biased region" description="Polar residues" evidence="10">
    <location>
        <begin position="624"/>
        <end position="643"/>
    </location>
</feature>
<evidence type="ECO:0000256" key="4">
    <source>
        <dbReference type="ARBA" id="ARBA00008856"/>
    </source>
</evidence>
<protein>
    <recommendedName>
        <fullName evidence="5">Rab3 GTPase-activating protein catalytic subunit</fullName>
    </recommendedName>
</protein>
<feature type="region of interest" description="Disordered" evidence="10">
    <location>
        <begin position="587"/>
        <end position="676"/>
    </location>
</feature>
<keyword evidence="12" id="KW-1185">Reference proteome</keyword>
<dbReference type="GO" id="GO:0005096">
    <property type="term" value="F:GTPase activator activity"/>
    <property type="evidence" value="ECO:0007669"/>
    <property type="project" value="UniProtKB-KW"/>
</dbReference>
<evidence type="ECO:0000256" key="5">
    <source>
        <dbReference type="ARBA" id="ARBA00015817"/>
    </source>
</evidence>
<comment type="caution">
    <text evidence="11">The sequence shown here is derived from an EMBL/GenBank/DDBJ whole genome shotgun (WGS) entry which is preliminary data.</text>
</comment>
<dbReference type="InterPro" id="IPR026147">
    <property type="entry name" value="Rab3GAP1_conserved"/>
</dbReference>
<comment type="subcellular location">
    <subcellularLocation>
        <location evidence="3">Cytoplasm</location>
    </subcellularLocation>
    <subcellularLocation>
        <location evidence="2">Endoplasmic reticulum</location>
    </subcellularLocation>
    <subcellularLocation>
        <location evidence="1">Golgi apparatus</location>
        <location evidence="1">cis-Golgi network</location>
    </subcellularLocation>
</comment>
<evidence type="ECO:0000256" key="7">
    <source>
        <dbReference type="ARBA" id="ARBA00022490"/>
    </source>
</evidence>
<keyword evidence="6" id="KW-0343">GTPase activation</keyword>
<evidence type="ECO:0000256" key="6">
    <source>
        <dbReference type="ARBA" id="ARBA00022468"/>
    </source>
</evidence>
<organism evidence="11 12">
    <name type="scientific">Owenia fusiformis</name>
    <name type="common">Polychaete worm</name>
    <dbReference type="NCBI Taxonomy" id="6347"/>
    <lineage>
        <taxon>Eukaryota</taxon>
        <taxon>Metazoa</taxon>
        <taxon>Spiralia</taxon>
        <taxon>Lophotrochozoa</taxon>
        <taxon>Annelida</taxon>
        <taxon>Polychaeta</taxon>
        <taxon>Sedentaria</taxon>
        <taxon>Canalipalpata</taxon>
        <taxon>Sabellida</taxon>
        <taxon>Oweniida</taxon>
        <taxon>Oweniidae</taxon>
        <taxon>Owenia</taxon>
    </lineage>
</organism>
<evidence type="ECO:0000256" key="8">
    <source>
        <dbReference type="ARBA" id="ARBA00022824"/>
    </source>
</evidence>
<feature type="compositionally biased region" description="Acidic residues" evidence="10">
    <location>
        <begin position="595"/>
        <end position="604"/>
    </location>
</feature>
<feature type="compositionally biased region" description="Low complexity" evidence="10">
    <location>
        <begin position="607"/>
        <end position="621"/>
    </location>
</feature>
<keyword evidence="8" id="KW-0256">Endoplasmic reticulum</keyword>
<keyword evidence="9" id="KW-0333">Golgi apparatus</keyword>
<dbReference type="EMBL" id="CAIIXF020000007">
    <property type="protein sequence ID" value="CAH1790436.1"/>
    <property type="molecule type" value="Genomic_DNA"/>
</dbReference>
<proteinExistence type="inferred from homology"/>
<name>A0A8J1UUP1_OWEFU</name>
<evidence type="ECO:0000256" key="2">
    <source>
        <dbReference type="ARBA" id="ARBA00004240"/>
    </source>
</evidence>
<dbReference type="Pfam" id="PF19533">
    <property type="entry name" value="Rab3-GAP_cat_C"/>
    <property type="match status" value="1"/>
</dbReference>
<comment type="similarity">
    <text evidence="4">Belongs to the Rab3-GAP catalytic subunit family.</text>
</comment>
<accession>A0A8J1UUP1</accession>
<dbReference type="GO" id="GO:0005783">
    <property type="term" value="C:endoplasmic reticulum"/>
    <property type="evidence" value="ECO:0007669"/>
    <property type="project" value="UniProtKB-SubCell"/>
</dbReference>
<dbReference type="AlphaFoldDB" id="A0A8J1UUP1"/>
<reference evidence="11" key="1">
    <citation type="submission" date="2022-03" db="EMBL/GenBank/DDBJ databases">
        <authorList>
            <person name="Martin C."/>
        </authorList>
    </citation>
    <scope>NUCLEOTIDE SEQUENCE</scope>
</reference>
<dbReference type="Proteomes" id="UP000749559">
    <property type="component" value="Unassembled WGS sequence"/>
</dbReference>
<evidence type="ECO:0000256" key="10">
    <source>
        <dbReference type="SAM" id="MobiDB-lite"/>
    </source>
</evidence>
<dbReference type="GO" id="GO:0005794">
    <property type="term" value="C:Golgi apparatus"/>
    <property type="evidence" value="ECO:0007669"/>
    <property type="project" value="UniProtKB-SubCell"/>
</dbReference>
<evidence type="ECO:0000313" key="11">
    <source>
        <dbReference type="EMBL" id="CAH1790436.1"/>
    </source>
</evidence>
<dbReference type="InterPro" id="IPR045698">
    <property type="entry name" value="Rab3GAP1_C"/>
</dbReference>
<evidence type="ECO:0000313" key="12">
    <source>
        <dbReference type="Proteomes" id="UP000749559"/>
    </source>
</evidence>
<dbReference type="InterPro" id="IPR045700">
    <property type="entry name" value="Rab3GAP1"/>
</dbReference>
<feature type="compositionally biased region" description="Low complexity" evidence="10">
    <location>
        <begin position="658"/>
        <end position="673"/>
    </location>
</feature>
<sequence>MAEEESDVFEITDFTTASEWERFIARIEEVIHEWRLNKQYTSQPLKRGDFSGTWIDKTEIITFADFKFNVTRHYLKSQEQEVDIPEDDQNETVPTVLQDVVSMENDFPSRAHCISRWYGLRDFVIMSPAAQNEAIMAESRSNLVLSSIAIALNNTGCHIPLFVQVHEKWRRLYFGLSEYPGLRTNFEMVHLKHIPPAYNHLSGLIDMFKAKLNCSSLSASSPVQVSIRFTFVLQDWPHYSWTQVPPDFDAGSGTNVGMTDLETLPFGACQDPVSELHLAATWPSISEEMVVDNANYSDLDPLQAPVWSVRLKLTDDPQCLMGEYLRDFLRLCRRKESLDQLLPNFSLDDSETELPATQALDKLTKPAMGYKLSSMTSISNAVSKASTRLKHQTTEEAPIRGELLNKILLFLFPDAQVETADLPLVVPVAEGEENKNTAIETEIKHLLHQLKSAPVESVTHKLAVCMCLVHHSYGGLKAVAHLWQEFVLEMRYRWENNYYIPLLDKSIPNMGCSLIHQKLQMLNCCIERKVKREAKLAEVNSGILHASASTSSINTGKPGDMDYIETSNVTEETNNVAMETDNITMETAVQSDAESSTDDEEFFECNENSSETSTKSNQSKQSDFKTINESSTSQNKNSDSDAASESDIPEKISESSNPSSQIPPTKTPISPIKPDGRLRQCGDLLILDTEIPLYIPVTQEPAPMTEDMLEQHAEVLTKLGSTSEGSHLRAKMQSTCLLSDMESFKAANPGCTLKDFVRWYSPRDWIEEKETQTDGSIIIIGQLSARMQIANNMWLEVWASAKPIPAHRQKRLFDDTKEAEKVLHFLAALKPADAAIHLLPMLMHAAILRLCKTDEIPTPSLVKILTQATTKAARITRDSSSSLRSYEEVVQHISLAETFVARGESIRCKFKQEVTSSESSEIQTTREKFIRSLLELPEVPVIGAARGPEGKIIHKLFAEAEKASNDLDVDVAPSLENQPPSGGDFPKPAGREYILRTEVPRPAPYSKPSPQRLHCTLLNNEFRLAGAFTEDTTFQ</sequence>
<evidence type="ECO:0000256" key="3">
    <source>
        <dbReference type="ARBA" id="ARBA00004496"/>
    </source>
</evidence>
<dbReference type="PANTHER" id="PTHR21422:SF9">
    <property type="entry name" value="RAB3 GTPASE-ACTIVATING PROTEIN CATALYTIC SUBUNIT"/>
    <property type="match status" value="1"/>
</dbReference>
<gene>
    <name evidence="11" type="ORF">OFUS_LOCUS15641</name>
</gene>
<dbReference type="PANTHER" id="PTHR21422">
    <property type="entry name" value="RAB3 GTPASE-ACTIVATING PROTEIN CATALYTIC SUBUNIT"/>
    <property type="match status" value="1"/>
</dbReference>
<dbReference type="OrthoDB" id="17346at2759"/>
<dbReference type="Pfam" id="PF13890">
    <property type="entry name" value="Rab3-GTPase_cat"/>
    <property type="match status" value="1"/>
</dbReference>